<sequence>MRRAWGTWWHGRCCRHTNPSRPEGTDAGVEPLDGRPQCFFWNYGAGPLAKAVPRKRRVTTGVRRCCRVFVHTLAHTQHEHRVSSDRRGTEGTGAWRRRTVGHRSAFVASVMLCRLLPLLREWWFGSVGNKAQTQY</sequence>
<comment type="caution">
    <text evidence="1">The sequence shown here is derived from an EMBL/GenBank/DDBJ whole genome shotgun (WGS) entry which is preliminary data.</text>
</comment>
<dbReference type="Proteomes" id="UP001066276">
    <property type="component" value="Chromosome 1_2"/>
</dbReference>
<gene>
    <name evidence="1" type="ORF">NDU88_001046</name>
</gene>
<protein>
    <submittedName>
        <fullName evidence="1">Uncharacterized protein</fullName>
    </submittedName>
</protein>
<dbReference type="AlphaFoldDB" id="A0AAV7VWE9"/>
<evidence type="ECO:0000313" key="1">
    <source>
        <dbReference type="EMBL" id="KAJ1205618.1"/>
    </source>
</evidence>
<reference evidence="1" key="1">
    <citation type="journal article" date="2022" name="bioRxiv">
        <title>Sequencing and chromosome-scale assembly of the giantPleurodeles waltlgenome.</title>
        <authorList>
            <person name="Brown T."/>
            <person name="Elewa A."/>
            <person name="Iarovenko S."/>
            <person name="Subramanian E."/>
            <person name="Araus A.J."/>
            <person name="Petzold A."/>
            <person name="Susuki M."/>
            <person name="Suzuki K.-i.T."/>
            <person name="Hayashi T."/>
            <person name="Toyoda A."/>
            <person name="Oliveira C."/>
            <person name="Osipova E."/>
            <person name="Leigh N.D."/>
            <person name="Simon A."/>
            <person name="Yun M.H."/>
        </authorList>
    </citation>
    <scope>NUCLEOTIDE SEQUENCE</scope>
    <source>
        <strain evidence="1">20211129_DDA</strain>
        <tissue evidence="1">Liver</tissue>
    </source>
</reference>
<proteinExistence type="predicted"/>
<name>A0AAV7VWE9_PLEWA</name>
<evidence type="ECO:0000313" key="2">
    <source>
        <dbReference type="Proteomes" id="UP001066276"/>
    </source>
</evidence>
<accession>A0AAV7VWE9</accession>
<keyword evidence="2" id="KW-1185">Reference proteome</keyword>
<dbReference type="EMBL" id="JANPWB010000002">
    <property type="protein sequence ID" value="KAJ1205618.1"/>
    <property type="molecule type" value="Genomic_DNA"/>
</dbReference>
<organism evidence="1 2">
    <name type="scientific">Pleurodeles waltl</name>
    <name type="common">Iberian ribbed newt</name>
    <dbReference type="NCBI Taxonomy" id="8319"/>
    <lineage>
        <taxon>Eukaryota</taxon>
        <taxon>Metazoa</taxon>
        <taxon>Chordata</taxon>
        <taxon>Craniata</taxon>
        <taxon>Vertebrata</taxon>
        <taxon>Euteleostomi</taxon>
        <taxon>Amphibia</taxon>
        <taxon>Batrachia</taxon>
        <taxon>Caudata</taxon>
        <taxon>Salamandroidea</taxon>
        <taxon>Salamandridae</taxon>
        <taxon>Pleurodelinae</taxon>
        <taxon>Pleurodeles</taxon>
    </lineage>
</organism>